<proteinExistence type="predicted"/>
<name>A0A0C3QGC1_9AGAM</name>
<dbReference type="AlphaFoldDB" id="A0A0C3QGC1"/>
<reference evidence="1 2" key="1">
    <citation type="submission" date="2014-04" db="EMBL/GenBank/DDBJ databases">
        <authorList>
            <consortium name="DOE Joint Genome Institute"/>
            <person name="Kuo A."/>
            <person name="Girlanda M."/>
            <person name="Perotto S."/>
            <person name="Kohler A."/>
            <person name="Nagy L.G."/>
            <person name="Floudas D."/>
            <person name="Copeland A."/>
            <person name="Barry K.W."/>
            <person name="Cichocki N."/>
            <person name="Veneault-Fourrey C."/>
            <person name="LaButti K."/>
            <person name="Lindquist E.A."/>
            <person name="Lipzen A."/>
            <person name="Lundell T."/>
            <person name="Morin E."/>
            <person name="Murat C."/>
            <person name="Sun H."/>
            <person name="Tunlid A."/>
            <person name="Henrissat B."/>
            <person name="Grigoriev I.V."/>
            <person name="Hibbett D.S."/>
            <person name="Martin F."/>
            <person name="Nordberg H.P."/>
            <person name="Cantor M.N."/>
            <person name="Hua S.X."/>
        </authorList>
    </citation>
    <scope>NUCLEOTIDE SEQUENCE [LARGE SCALE GENOMIC DNA]</scope>
    <source>
        <strain evidence="1 2">MUT 4182</strain>
    </source>
</reference>
<dbReference type="HOGENOM" id="CLU_2387770_0_0_1"/>
<dbReference type="EMBL" id="KN823059">
    <property type="protein sequence ID" value="KIO24524.1"/>
    <property type="molecule type" value="Genomic_DNA"/>
</dbReference>
<reference evidence="2" key="2">
    <citation type="submission" date="2015-01" db="EMBL/GenBank/DDBJ databases">
        <title>Evolutionary Origins and Diversification of the Mycorrhizal Mutualists.</title>
        <authorList>
            <consortium name="DOE Joint Genome Institute"/>
            <consortium name="Mycorrhizal Genomics Consortium"/>
            <person name="Kohler A."/>
            <person name="Kuo A."/>
            <person name="Nagy L.G."/>
            <person name="Floudas D."/>
            <person name="Copeland A."/>
            <person name="Barry K.W."/>
            <person name="Cichocki N."/>
            <person name="Veneault-Fourrey C."/>
            <person name="LaButti K."/>
            <person name="Lindquist E.A."/>
            <person name="Lipzen A."/>
            <person name="Lundell T."/>
            <person name="Morin E."/>
            <person name="Murat C."/>
            <person name="Riley R."/>
            <person name="Ohm R."/>
            <person name="Sun H."/>
            <person name="Tunlid A."/>
            <person name="Henrissat B."/>
            <person name="Grigoriev I.V."/>
            <person name="Hibbett D.S."/>
            <person name="Martin F."/>
        </authorList>
    </citation>
    <scope>NUCLEOTIDE SEQUENCE [LARGE SCALE GENOMIC DNA]</scope>
    <source>
        <strain evidence="2">MUT 4182</strain>
    </source>
</reference>
<sequence length="94" mass="10377">MCTRPMPTTLPIHTNDLQLSNVRVIYPDSLMTHILLSFRALTSSPLATSQATYRSVRTPSTRLLAVTFPLSSTSHVCSFVDYVLYIGSSTPLCN</sequence>
<evidence type="ECO:0000313" key="1">
    <source>
        <dbReference type="EMBL" id="KIO24524.1"/>
    </source>
</evidence>
<accession>A0A0C3QGC1</accession>
<evidence type="ECO:0000313" key="2">
    <source>
        <dbReference type="Proteomes" id="UP000054248"/>
    </source>
</evidence>
<dbReference type="Proteomes" id="UP000054248">
    <property type="component" value="Unassembled WGS sequence"/>
</dbReference>
<gene>
    <name evidence="1" type="ORF">M407DRAFT_99573</name>
</gene>
<protein>
    <submittedName>
        <fullName evidence="1">Uncharacterized protein</fullName>
    </submittedName>
</protein>
<keyword evidence="2" id="KW-1185">Reference proteome</keyword>
<organism evidence="1 2">
    <name type="scientific">Tulasnella calospora MUT 4182</name>
    <dbReference type="NCBI Taxonomy" id="1051891"/>
    <lineage>
        <taxon>Eukaryota</taxon>
        <taxon>Fungi</taxon>
        <taxon>Dikarya</taxon>
        <taxon>Basidiomycota</taxon>
        <taxon>Agaricomycotina</taxon>
        <taxon>Agaricomycetes</taxon>
        <taxon>Cantharellales</taxon>
        <taxon>Tulasnellaceae</taxon>
        <taxon>Tulasnella</taxon>
    </lineage>
</organism>